<evidence type="ECO:0000259" key="6">
    <source>
        <dbReference type="Pfam" id="PF00535"/>
    </source>
</evidence>
<evidence type="ECO:0000259" key="7">
    <source>
        <dbReference type="Pfam" id="PF04138"/>
    </source>
</evidence>
<dbReference type="RefSeq" id="WP_099521226.1">
    <property type="nucleotide sequence ID" value="NZ_CP016808.1"/>
</dbReference>
<dbReference type="PANTHER" id="PTHR10859">
    <property type="entry name" value="GLYCOSYL TRANSFERASE"/>
    <property type="match status" value="1"/>
</dbReference>
<dbReference type="InterPro" id="IPR029044">
    <property type="entry name" value="Nucleotide-diphossugar_trans"/>
</dbReference>
<name>A0A1B2DRF5_9BACL</name>
<evidence type="ECO:0000256" key="4">
    <source>
        <dbReference type="ARBA" id="ARBA00023136"/>
    </source>
</evidence>
<feature type="transmembrane region" description="Helical" evidence="5">
    <location>
        <begin position="311"/>
        <end position="331"/>
    </location>
</feature>
<comment type="subcellular location">
    <subcellularLocation>
        <location evidence="1">Membrane</location>
        <topology evidence="1">Multi-pass membrane protein</topology>
    </subcellularLocation>
</comment>
<dbReference type="AlphaFoldDB" id="A0A1B2DRF5"/>
<feature type="domain" description="GtrA/DPMS transmembrane" evidence="7">
    <location>
        <begin position="223"/>
        <end position="336"/>
    </location>
</feature>
<evidence type="ECO:0000256" key="5">
    <source>
        <dbReference type="SAM" id="Phobius"/>
    </source>
</evidence>
<sequence length="337" mass="38210">MTILIPSYEPDHRLLDLIQQLHAFQLEPIVIVDDGSGASYREIFEAAEASGCTVITHEVNLGKGRALKTGFGYIQQSGLPGHVVCADSDGQHLPHDIKRIFEKLLSQTTPGIVLGSRRFSGTIPLRSRFGNSVTRSVFSLTTGTKIYDTQTGLRGFSLAMLDWLCQIPGERFEYEMNMLLTAHRDGYKITEEFIDTVYLDHNKSSHFRPLIDSFRIYLPIIMFSTSSLLSALLDFTLLFLIQSISHNLFLSVVAARLCSSIFNYTMNRKYVFTGGKVSKLHQSLPKYFSLVILVLLLNYGLLYFYNETLIIPLVIAKLLTEASIFLFSYWAQRKYVY</sequence>
<evidence type="ECO:0000256" key="1">
    <source>
        <dbReference type="ARBA" id="ARBA00004141"/>
    </source>
</evidence>
<dbReference type="Pfam" id="PF00535">
    <property type="entry name" value="Glycos_transf_2"/>
    <property type="match status" value="1"/>
</dbReference>
<dbReference type="InterPro" id="IPR007267">
    <property type="entry name" value="GtrA_DPMS_TM"/>
</dbReference>
<dbReference type="GO" id="GO:0006487">
    <property type="term" value="P:protein N-linked glycosylation"/>
    <property type="evidence" value="ECO:0007669"/>
    <property type="project" value="TreeGrafter"/>
</dbReference>
<dbReference type="Pfam" id="PF04138">
    <property type="entry name" value="GtrA_DPMS_TM"/>
    <property type="match status" value="1"/>
</dbReference>
<proteinExistence type="predicted"/>
<evidence type="ECO:0000256" key="3">
    <source>
        <dbReference type="ARBA" id="ARBA00022989"/>
    </source>
</evidence>
<dbReference type="SUPFAM" id="SSF53448">
    <property type="entry name" value="Nucleotide-diphospho-sugar transferases"/>
    <property type="match status" value="1"/>
</dbReference>
<keyword evidence="3 5" id="KW-1133">Transmembrane helix</keyword>
<dbReference type="GO" id="GO:0016740">
    <property type="term" value="F:transferase activity"/>
    <property type="evidence" value="ECO:0007669"/>
    <property type="project" value="UniProtKB-KW"/>
</dbReference>
<organism evidence="8">
    <name type="scientific">Paenibacillus sp. BIHB 4019</name>
    <dbReference type="NCBI Taxonomy" id="1870819"/>
    <lineage>
        <taxon>Bacteria</taxon>
        <taxon>Bacillati</taxon>
        <taxon>Bacillota</taxon>
        <taxon>Bacilli</taxon>
        <taxon>Bacillales</taxon>
        <taxon>Paenibacillaceae</taxon>
        <taxon>Paenibacillus</taxon>
    </lineage>
</organism>
<feature type="transmembrane region" description="Helical" evidence="5">
    <location>
        <begin position="216"/>
        <end position="241"/>
    </location>
</feature>
<dbReference type="EMBL" id="CP016808">
    <property type="protein sequence ID" value="ANY70294.1"/>
    <property type="molecule type" value="Genomic_DNA"/>
</dbReference>
<accession>A0A1B2DRF5</accession>
<evidence type="ECO:0000313" key="8">
    <source>
        <dbReference type="EMBL" id="ANY70294.1"/>
    </source>
</evidence>
<dbReference type="CDD" id="cd04179">
    <property type="entry name" value="DPM_DPG-synthase_like"/>
    <property type="match status" value="1"/>
</dbReference>
<dbReference type="Gene3D" id="3.90.550.10">
    <property type="entry name" value="Spore Coat Polysaccharide Biosynthesis Protein SpsA, Chain A"/>
    <property type="match status" value="1"/>
</dbReference>
<keyword evidence="4 5" id="KW-0472">Membrane</keyword>
<evidence type="ECO:0000256" key="2">
    <source>
        <dbReference type="ARBA" id="ARBA00022692"/>
    </source>
</evidence>
<reference evidence="8" key="1">
    <citation type="submission" date="2016-08" db="EMBL/GenBank/DDBJ databases">
        <title>Complete Genome Seqeunce of Paenibacillus sp. BIHB 4019 from tea rhizoplane.</title>
        <authorList>
            <person name="Thakur R."/>
            <person name="Swarnkar M.K."/>
            <person name="Gulati A."/>
        </authorList>
    </citation>
    <scope>NUCLEOTIDE SEQUENCE [LARGE SCALE GENOMIC DNA]</scope>
    <source>
        <strain evidence="8">BIHB4019</strain>
    </source>
</reference>
<dbReference type="InterPro" id="IPR001173">
    <property type="entry name" value="Glyco_trans_2-like"/>
</dbReference>
<feature type="transmembrane region" description="Helical" evidence="5">
    <location>
        <begin position="287"/>
        <end position="305"/>
    </location>
</feature>
<gene>
    <name evidence="8" type="ORF">BBD42_30205</name>
</gene>
<dbReference type="GO" id="GO:0016020">
    <property type="term" value="C:membrane"/>
    <property type="evidence" value="ECO:0007669"/>
    <property type="project" value="UniProtKB-SubCell"/>
</dbReference>
<dbReference type="GO" id="GO:0000271">
    <property type="term" value="P:polysaccharide biosynthetic process"/>
    <property type="evidence" value="ECO:0007669"/>
    <property type="project" value="InterPro"/>
</dbReference>
<protein>
    <submittedName>
        <fullName evidence="8">Glycosyl transferase family 2</fullName>
    </submittedName>
</protein>
<feature type="transmembrane region" description="Helical" evidence="5">
    <location>
        <begin position="247"/>
        <end position="266"/>
    </location>
</feature>
<dbReference type="PANTHER" id="PTHR10859:SF114">
    <property type="entry name" value="DOLICHOL-PHOSPHATE MANNOSYLTRANSFERASE"/>
    <property type="match status" value="1"/>
</dbReference>
<keyword evidence="2 5" id="KW-0812">Transmembrane</keyword>
<feature type="domain" description="Glycosyltransferase 2-like" evidence="6">
    <location>
        <begin position="2"/>
        <end position="128"/>
    </location>
</feature>
<keyword evidence="8" id="KW-0808">Transferase</keyword>